<evidence type="ECO:0000256" key="4">
    <source>
        <dbReference type="ARBA" id="ARBA00023136"/>
    </source>
</evidence>
<feature type="domain" description="Rhodopsin" evidence="7">
    <location>
        <begin position="11"/>
        <end position="164"/>
    </location>
</feature>
<dbReference type="PANTHER" id="PTHR33048">
    <property type="entry name" value="PTH11-LIKE INTEGRAL MEMBRANE PROTEIN (AFU_ORTHOLOGUE AFUA_5G11245)"/>
    <property type="match status" value="1"/>
</dbReference>
<evidence type="ECO:0000259" key="7">
    <source>
        <dbReference type="Pfam" id="PF20684"/>
    </source>
</evidence>
<gene>
    <name evidence="8" type="ORF">P171DRAFT_434216</name>
</gene>
<dbReference type="AlphaFoldDB" id="A0A9P4PCG7"/>
<evidence type="ECO:0000313" key="9">
    <source>
        <dbReference type="Proteomes" id="UP000799764"/>
    </source>
</evidence>
<comment type="subcellular location">
    <subcellularLocation>
        <location evidence="1">Membrane</location>
        <topology evidence="1">Multi-pass membrane protein</topology>
    </subcellularLocation>
</comment>
<dbReference type="OrthoDB" id="444631at2759"/>
<keyword evidence="2 6" id="KW-0812">Transmembrane</keyword>
<evidence type="ECO:0000256" key="3">
    <source>
        <dbReference type="ARBA" id="ARBA00022989"/>
    </source>
</evidence>
<name>A0A9P4PCG7_9PLEO</name>
<comment type="similarity">
    <text evidence="5">Belongs to the SAT4 family.</text>
</comment>
<dbReference type="EMBL" id="MU001505">
    <property type="protein sequence ID" value="KAF2441556.1"/>
    <property type="molecule type" value="Genomic_DNA"/>
</dbReference>
<reference evidence="8" key="1">
    <citation type="journal article" date="2020" name="Stud. Mycol.">
        <title>101 Dothideomycetes genomes: a test case for predicting lifestyles and emergence of pathogens.</title>
        <authorList>
            <person name="Haridas S."/>
            <person name="Albert R."/>
            <person name="Binder M."/>
            <person name="Bloem J."/>
            <person name="Labutti K."/>
            <person name="Salamov A."/>
            <person name="Andreopoulos B."/>
            <person name="Baker S."/>
            <person name="Barry K."/>
            <person name="Bills G."/>
            <person name="Bluhm B."/>
            <person name="Cannon C."/>
            <person name="Castanera R."/>
            <person name="Culley D."/>
            <person name="Daum C."/>
            <person name="Ezra D."/>
            <person name="Gonzalez J."/>
            <person name="Henrissat B."/>
            <person name="Kuo A."/>
            <person name="Liang C."/>
            <person name="Lipzen A."/>
            <person name="Lutzoni F."/>
            <person name="Magnuson J."/>
            <person name="Mondo S."/>
            <person name="Nolan M."/>
            <person name="Ohm R."/>
            <person name="Pangilinan J."/>
            <person name="Park H.-J."/>
            <person name="Ramirez L."/>
            <person name="Alfaro M."/>
            <person name="Sun H."/>
            <person name="Tritt A."/>
            <person name="Yoshinaga Y."/>
            <person name="Zwiers L.-H."/>
            <person name="Turgeon B."/>
            <person name="Goodwin S."/>
            <person name="Spatafora J."/>
            <person name="Crous P."/>
            <person name="Grigoriev I."/>
        </authorList>
    </citation>
    <scope>NUCLEOTIDE SEQUENCE</scope>
    <source>
        <strain evidence="8">CBS 690.94</strain>
    </source>
</reference>
<evidence type="ECO:0000313" key="8">
    <source>
        <dbReference type="EMBL" id="KAF2441556.1"/>
    </source>
</evidence>
<dbReference type="InterPro" id="IPR049326">
    <property type="entry name" value="Rhodopsin_dom_fungi"/>
</dbReference>
<keyword evidence="3 6" id="KW-1133">Transmembrane helix</keyword>
<dbReference type="Proteomes" id="UP000799764">
    <property type="component" value="Unassembled WGS sequence"/>
</dbReference>
<organism evidence="8 9">
    <name type="scientific">Karstenula rhodostoma CBS 690.94</name>
    <dbReference type="NCBI Taxonomy" id="1392251"/>
    <lineage>
        <taxon>Eukaryota</taxon>
        <taxon>Fungi</taxon>
        <taxon>Dikarya</taxon>
        <taxon>Ascomycota</taxon>
        <taxon>Pezizomycotina</taxon>
        <taxon>Dothideomycetes</taxon>
        <taxon>Pleosporomycetidae</taxon>
        <taxon>Pleosporales</taxon>
        <taxon>Massarineae</taxon>
        <taxon>Didymosphaeriaceae</taxon>
        <taxon>Karstenula</taxon>
    </lineage>
</organism>
<sequence>MALAIVIASGRLVPRALQRIYPTPSDSFLIASIFNMLALFITDTMTYQLGGMSDSEPSEADLIKLKKVQFAGNYFYDTGIYIPKLAIVALYYRLIPPTMPWLRKALYIVSAFVGAAMVTTCLLDTFWCGSQVSLNWSADEEACNTFSSKEVFRTDWALNVFSDLLSESPSY</sequence>
<dbReference type="Pfam" id="PF20684">
    <property type="entry name" value="Fung_rhodopsin"/>
    <property type="match status" value="1"/>
</dbReference>
<feature type="transmembrane region" description="Helical" evidence="6">
    <location>
        <begin position="106"/>
        <end position="127"/>
    </location>
</feature>
<evidence type="ECO:0000256" key="6">
    <source>
        <dbReference type="SAM" id="Phobius"/>
    </source>
</evidence>
<evidence type="ECO:0000256" key="5">
    <source>
        <dbReference type="ARBA" id="ARBA00038359"/>
    </source>
</evidence>
<feature type="transmembrane region" description="Helical" evidence="6">
    <location>
        <begin position="28"/>
        <end position="47"/>
    </location>
</feature>
<dbReference type="InterPro" id="IPR052337">
    <property type="entry name" value="SAT4-like"/>
</dbReference>
<evidence type="ECO:0000256" key="2">
    <source>
        <dbReference type="ARBA" id="ARBA00022692"/>
    </source>
</evidence>
<feature type="transmembrane region" description="Helical" evidence="6">
    <location>
        <begin position="74"/>
        <end position="94"/>
    </location>
</feature>
<accession>A0A9P4PCG7</accession>
<comment type="caution">
    <text evidence="8">The sequence shown here is derived from an EMBL/GenBank/DDBJ whole genome shotgun (WGS) entry which is preliminary data.</text>
</comment>
<evidence type="ECO:0000256" key="1">
    <source>
        <dbReference type="ARBA" id="ARBA00004141"/>
    </source>
</evidence>
<dbReference type="PANTHER" id="PTHR33048:SF92">
    <property type="entry name" value="INTEGRAL MEMBRANE PROTEIN"/>
    <property type="match status" value="1"/>
</dbReference>
<proteinExistence type="inferred from homology"/>
<dbReference type="GO" id="GO:0016020">
    <property type="term" value="C:membrane"/>
    <property type="evidence" value="ECO:0007669"/>
    <property type="project" value="UniProtKB-SubCell"/>
</dbReference>
<protein>
    <recommendedName>
        <fullName evidence="7">Rhodopsin domain-containing protein</fullName>
    </recommendedName>
</protein>
<keyword evidence="9" id="KW-1185">Reference proteome</keyword>
<keyword evidence="4 6" id="KW-0472">Membrane</keyword>